<evidence type="ECO:0000256" key="3">
    <source>
        <dbReference type="ARBA" id="ARBA00022801"/>
    </source>
</evidence>
<accession>H8GPI7</accession>
<dbReference type="eggNOG" id="COG4783">
    <property type="taxonomic scope" value="Bacteria"/>
</dbReference>
<dbReference type="InterPro" id="IPR051156">
    <property type="entry name" value="Mito/Outer_Membr_Metalloprot"/>
</dbReference>
<dbReference type="Pfam" id="PF01435">
    <property type="entry name" value="Peptidase_M48"/>
    <property type="match status" value="1"/>
</dbReference>
<dbReference type="InterPro" id="IPR001915">
    <property type="entry name" value="Peptidase_M48"/>
</dbReference>
<dbReference type="PANTHER" id="PTHR22726:SF1">
    <property type="entry name" value="METALLOENDOPEPTIDASE OMA1, MITOCHONDRIAL"/>
    <property type="match status" value="1"/>
</dbReference>
<evidence type="ECO:0000256" key="2">
    <source>
        <dbReference type="ARBA" id="ARBA00022723"/>
    </source>
</evidence>
<feature type="signal peptide" evidence="7">
    <location>
        <begin position="1"/>
        <end position="27"/>
    </location>
</feature>
<reference evidence="9 10" key="1">
    <citation type="journal article" date="2013" name="Genome Announc.">
        <title>Genome Sequence of the Obligate Gammaproteobacterial Methanotroph Methylomicrobium album Strain BG8.</title>
        <authorList>
            <person name="Kits K.D."/>
            <person name="Kalyuzhnaya M.G."/>
            <person name="Klotz M.G."/>
            <person name="Jetten M.S."/>
            <person name="Op den Camp H.J."/>
            <person name="Vuilleumier S."/>
            <person name="Bringel F."/>
            <person name="Dispirito A.A."/>
            <person name="Murrell J.C."/>
            <person name="Bruce D."/>
            <person name="Cheng J.F."/>
            <person name="Copeland A."/>
            <person name="Goodwin L."/>
            <person name="Hauser L."/>
            <person name="Lajus A."/>
            <person name="Land M.L."/>
            <person name="Lapidus A."/>
            <person name="Lucas S."/>
            <person name="Medigue C."/>
            <person name="Pitluck S."/>
            <person name="Woyke T."/>
            <person name="Zeytun A."/>
            <person name="Stein L.Y."/>
        </authorList>
    </citation>
    <scope>NUCLEOTIDE SEQUENCE [LARGE SCALE GENOMIC DNA]</scope>
    <source>
        <strain evidence="9 10">BG8</strain>
    </source>
</reference>
<gene>
    <name evidence="9" type="ORF">Metal_3263</name>
</gene>
<dbReference type="GO" id="GO:0016020">
    <property type="term" value="C:membrane"/>
    <property type="evidence" value="ECO:0007669"/>
    <property type="project" value="TreeGrafter"/>
</dbReference>
<evidence type="ECO:0000259" key="8">
    <source>
        <dbReference type="Pfam" id="PF01435"/>
    </source>
</evidence>
<keyword evidence="4 6" id="KW-0862">Zinc</keyword>
<dbReference type="Gene3D" id="3.30.2010.10">
    <property type="entry name" value="Metalloproteases ('zincins'), catalytic domain"/>
    <property type="match status" value="1"/>
</dbReference>
<dbReference type="Proteomes" id="UP000005090">
    <property type="component" value="Chromosome"/>
</dbReference>
<dbReference type="PANTHER" id="PTHR22726">
    <property type="entry name" value="METALLOENDOPEPTIDASE OMA1"/>
    <property type="match status" value="1"/>
</dbReference>
<comment type="cofactor">
    <cofactor evidence="6">
        <name>Zn(2+)</name>
        <dbReference type="ChEBI" id="CHEBI:29105"/>
    </cofactor>
    <text evidence="6">Binds 1 zinc ion per subunit.</text>
</comment>
<dbReference type="EMBL" id="CM001475">
    <property type="protein sequence ID" value="EIC30933.1"/>
    <property type="molecule type" value="Genomic_DNA"/>
</dbReference>
<comment type="similarity">
    <text evidence="6">Belongs to the peptidase M48 family.</text>
</comment>
<evidence type="ECO:0000313" key="9">
    <source>
        <dbReference type="EMBL" id="EIC30933.1"/>
    </source>
</evidence>
<dbReference type="GO" id="GO:0004222">
    <property type="term" value="F:metalloendopeptidase activity"/>
    <property type="evidence" value="ECO:0007669"/>
    <property type="project" value="InterPro"/>
</dbReference>
<evidence type="ECO:0000256" key="1">
    <source>
        <dbReference type="ARBA" id="ARBA00022670"/>
    </source>
</evidence>
<evidence type="ECO:0000256" key="4">
    <source>
        <dbReference type="ARBA" id="ARBA00022833"/>
    </source>
</evidence>
<dbReference type="AlphaFoldDB" id="H8GPI7"/>
<keyword evidence="1 6" id="KW-0645">Protease</keyword>
<keyword evidence="2" id="KW-0479">Metal-binding</keyword>
<dbReference type="RefSeq" id="WP_005373880.1">
    <property type="nucleotide sequence ID" value="NZ_CM001475.1"/>
</dbReference>
<feature type="domain" description="Peptidase M48" evidence="8">
    <location>
        <begin position="57"/>
        <end position="132"/>
    </location>
</feature>
<sequence>MPVRRTGAPLRLLLSAAAAVFASAAAAVPCPEQQAAIDASLQRIYNEWPLRASSDHPSRYVQNLASRLAADSGRPELMHWKVALVRNLAPNAFSIGNGYAFVTDGALRFVLNESELAAILAHELGHELAGHFCAPKTTTGSGGLFDLFSRPEPEPNRIGVGSLTQVIDPSKEREADDIALSLLWSAGFNPRALLDMALRLPANGPLHYLNAERVRFLERAVLRFPPAKAVSSNEFFAVKRSLETE</sequence>
<feature type="chain" id="PRO_5003612895" evidence="7">
    <location>
        <begin position="28"/>
        <end position="245"/>
    </location>
</feature>
<dbReference type="GO" id="GO:0051603">
    <property type="term" value="P:proteolysis involved in protein catabolic process"/>
    <property type="evidence" value="ECO:0007669"/>
    <property type="project" value="TreeGrafter"/>
</dbReference>
<evidence type="ECO:0000256" key="6">
    <source>
        <dbReference type="RuleBase" id="RU003983"/>
    </source>
</evidence>
<protein>
    <submittedName>
        <fullName evidence="9">Peptidase family M48</fullName>
    </submittedName>
</protein>
<organism evidence="9 10">
    <name type="scientific">Methylomicrobium album BG8</name>
    <dbReference type="NCBI Taxonomy" id="686340"/>
    <lineage>
        <taxon>Bacteria</taxon>
        <taxon>Pseudomonadati</taxon>
        <taxon>Pseudomonadota</taxon>
        <taxon>Gammaproteobacteria</taxon>
        <taxon>Methylococcales</taxon>
        <taxon>Methylococcaceae</taxon>
        <taxon>Methylomicrobium</taxon>
    </lineage>
</organism>
<name>H8GPI7_METAL</name>
<dbReference type="GO" id="GO:0046872">
    <property type="term" value="F:metal ion binding"/>
    <property type="evidence" value="ECO:0007669"/>
    <property type="project" value="UniProtKB-KW"/>
</dbReference>
<keyword evidence="10" id="KW-1185">Reference proteome</keyword>
<keyword evidence="5 6" id="KW-0482">Metalloprotease</keyword>
<proteinExistence type="inferred from homology"/>
<evidence type="ECO:0000256" key="7">
    <source>
        <dbReference type="SAM" id="SignalP"/>
    </source>
</evidence>
<dbReference type="HOGENOM" id="CLU_1076927_0_0_6"/>
<dbReference type="STRING" id="686340.Metal_3263"/>
<evidence type="ECO:0000256" key="5">
    <source>
        <dbReference type="ARBA" id="ARBA00023049"/>
    </source>
</evidence>
<dbReference type="CDD" id="cd07324">
    <property type="entry name" value="M48C_Oma1-like"/>
    <property type="match status" value="1"/>
</dbReference>
<keyword evidence="3 6" id="KW-0378">Hydrolase</keyword>
<keyword evidence="7" id="KW-0732">Signal</keyword>
<evidence type="ECO:0000313" key="10">
    <source>
        <dbReference type="Proteomes" id="UP000005090"/>
    </source>
</evidence>